<dbReference type="PANTHER" id="PTHR35043">
    <property type="entry name" value="TRANSCRIPTION FACTOR DOMAIN-CONTAINING PROTEIN"/>
    <property type="match status" value="1"/>
</dbReference>
<evidence type="ECO:0000313" key="2">
    <source>
        <dbReference type="EMBL" id="QRC99239.1"/>
    </source>
</evidence>
<dbReference type="VEuPathDB" id="FungiDB:JI435_065690"/>
<sequence>MFRPYGDPSSNETLSWGAEPRYRGTYSILSSCIITIGLCVWTAVHLNVPEHGKVVPQFWRKVKWLAIGLFAPEMVAWTAFQQRHEAQTICNELRDCVAQPPLPSILQTVWRRLRTSLEWAMVWKQGTNQETTNTETHHAEEGRPSKHHPFTLIHGHYIAMGGLAVDTAGARDIFVSNFANRRSLTSNGLSLLLDHNPALLPVLSEEEIQDKSKANGFAKVLVCLQAAWFCTQTVIRITSHLTISILELNTFAHALCTLLIFSLWWDKPLDVTEPTLIRGEAAHPFIALIHVLDDDGFETKGYCKDYLNSSHCRRCPHKVQVMCYDIPSNIPFAIDRDYQREKERYEVEAPLPGFIRAIELEPFHGFAARFVRRRFPHNRPKFYPFVDVHQSFIKCLELARSGARRDTPLHRGKYLQERVENISWPFLGKGETGTFLRQSITGITIAGFFYGGLHLTAWNAPMPHTANLLWRAGGVLITLSGPACLPVAFYHFWKGHHVRRFVDTWSMKLLRCSVICHILLVTIGYVAARIFLVVECFINVRHLPASTFEVPQWSQYFPHIS</sequence>
<gene>
    <name evidence="2" type="ORF">JI435_065690</name>
</gene>
<dbReference type="Proteomes" id="UP000663193">
    <property type="component" value="Chromosome 9"/>
</dbReference>
<dbReference type="PANTHER" id="PTHR35043:SF9">
    <property type="match status" value="1"/>
</dbReference>
<protein>
    <submittedName>
        <fullName evidence="2">Uncharacterized protein</fullName>
    </submittedName>
</protein>
<organism evidence="2 3">
    <name type="scientific">Phaeosphaeria nodorum (strain SN15 / ATCC MYA-4574 / FGSC 10173)</name>
    <name type="common">Glume blotch fungus</name>
    <name type="synonym">Parastagonospora nodorum</name>
    <dbReference type="NCBI Taxonomy" id="321614"/>
    <lineage>
        <taxon>Eukaryota</taxon>
        <taxon>Fungi</taxon>
        <taxon>Dikarya</taxon>
        <taxon>Ascomycota</taxon>
        <taxon>Pezizomycotina</taxon>
        <taxon>Dothideomycetes</taxon>
        <taxon>Pleosporomycetidae</taxon>
        <taxon>Pleosporales</taxon>
        <taxon>Pleosporineae</taxon>
        <taxon>Phaeosphaeriaceae</taxon>
        <taxon>Parastagonospora</taxon>
    </lineage>
</organism>
<keyword evidence="1" id="KW-0812">Transmembrane</keyword>
<proteinExistence type="predicted"/>
<evidence type="ECO:0000313" key="3">
    <source>
        <dbReference type="Proteomes" id="UP000663193"/>
    </source>
</evidence>
<keyword evidence="1" id="KW-1133">Transmembrane helix</keyword>
<keyword evidence="3" id="KW-1185">Reference proteome</keyword>
<reference evidence="3" key="1">
    <citation type="journal article" date="2021" name="BMC Genomics">
        <title>Chromosome-level genome assembly and manually-curated proteome of model necrotroph Parastagonospora nodorum Sn15 reveals a genome-wide trove of candidate effector homologs, and redundancy of virulence-related functions within an accessory chromosome.</title>
        <authorList>
            <person name="Bertazzoni S."/>
            <person name="Jones D.A.B."/>
            <person name="Phan H.T."/>
            <person name="Tan K.-C."/>
            <person name="Hane J.K."/>
        </authorList>
    </citation>
    <scope>NUCLEOTIDE SEQUENCE [LARGE SCALE GENOMIC DNA]</scope>
    <source>
        <strain evidence="3">SN15 / ATCC MYA-4574 / FGSC 10173)</strain>
    </source>
</reference>
<dbReference type="OrthoDB" id="9451547at2759"/>
<dbReference type="OMA" id="TICVWTA"/>
<dbReference type="KEGG" id="pno:SNOG_06569"/>
<evidence type="ECO:0000256" key="1">
    <source>
        <dbReference type="SAM" id="Phobius"/>
    </source>
</evidence>
<feature type="transmembrane region" description="Helical" evidence="1">
    <location>
        <begin position="468"/>
        <end position="493"/>
    </location>
</feature>
<dbReference type="RefSeq" id="XP_001796936.1">
    <property type="nucleotide sequence ID" value="XM_001796884.1"/>
</dbReference>
<keyword evidence="1" id="KW-0472">Membrane</keyword>
<feature type="transmembrane region" description="Helical" evidence="1">
    <location>
        <begin position="514"/>
        <end position="534"/>
    </location>
</feature>
<dbReference type="AlphaFoldDB" id="A0A7U2I2B6"/>
<accession>A0A7U2I2B6</accession>
<name>A0A7U2I2B6_PHANO</name>
<dbReference type="EMBL" id="CP069031">
    <property type="protein sequence ID" value="QRC99239.1"/>
    <property type="molecule type" value="Genomic_DNA"/>
</dbReference>